<dbReference type="InterPro" id="IPR003738">
    <property type="entry name" value="SRAP"/>
</dbReference>
<gene>
    <name evidence="9" type="ORF">L0661_00475</name>
</gene>
<keyword evidence="5" id="KW-0190">Covalent protein-DNA linkage</keyword>
<dbReference type="EC" id="3.4.-.-" evidence="8"/>
<keyword evidence="6" id="KW-0238">DNA-binding</keyword>
<dbReference type="Gene3D" id="3.90.1680.10">
    <property type="entry name" value="SOS response associated peptidase-like"/>
    <property type="match status" value="1"/>
</dbReference>
<dbReference type="RefSeq" id="WP_235176412.1">
    <property type="nucleotide sequence ID" value="NZ_JAKFFV010000002.1"/>
</dbReference>
<dbReference type="GO" id="GO:0008233">
    <property type="term" value="F:peptidase activity"/>
    <property type="evidence" value="ECO:0007669"/>
    <property type="project" value="UniProtKB-KW"/>
</dbReference>
<dbReference type="SUPFAM" id="SSF143081">
    <property type="entry name" value="BB1717-like"/>
    <property type="match status" value="1"/>
</dbReference>
<sequence>MCYHVSNESDAEQLKIDFKLPMDKVEQFKKRYDFNGFEKPFLPVISKENPRLIDMYRWRLVPHWVKDEKDFKANTLNARNDELFDKTSYRQYWENRCLIICTGFFEPHYPDLNGKEHESWYIKPKNRKYFALGGIYSEWNGMKTCSIVTTDASPLLAEVHNDGKRQPLILQGNAALAWLVPNLTQDEMKSLMAYQYPDEQLETYRVIDGIYNAKLNTNVPSAITPYERPAFDTLSLYGLDDDKGSD</sequence>
<dbReference type="GO" id="GO:0003697">
    <property type="term" value="F:single-stranded DNA binding"/>
    <property type="evidence" value="ECO:0007669"/>
    <property type="project" value="InterPro"/>
</dbReference>
<reference evidence="9" key="1">
    <citation type="submission" date="2022-01" db="EMBL/GenBank/DDBJ databases">
        <title>Novel species in genus Dyadobacter.</title>
        <authorList>
            <person name="Ma C."/>
        </authorList>
    </citation>
    <scope>NUCLEOTIDE SEQUENCE</scope>
    <source>
        <strain evidence="9">CY357</strain>
    </source>
</reference>
<dbReference type="PANTHER" id="PTHR13604">
    <property type="entry name" value="DC12-RELATED"/>
    <property type="match status" value="1"/>
</dbReference>
<proteinExistence type="inferred from homology"/>
<keyword evidence="2 8" id="KW-0645">Protease</keyword>
<dbReference type="EMBL" id="JAKFFV010000002">
    <property type="protein sequence ID" value="MCF2496760.1"/>
    <property type="molecule type" value="Genomic_DNA"/>
</dbReference>
<evidence type="ECO:0000313" key="10">
    <source>
        <dbReference type="Proteomes" id="UP001139411"/>
    </source>
</evidence>
<dbReference type="AlphaFoldDB" id="A0A9X1Q8D1"/>
<dbReference type="GO" id="GO:0106300">
    <property type="term" value="P:protein-DNA covalent cross-linking repair"/>
    <property type="evidence" value="ECO:0007669"/>
    <property type="project" value="InterPro"/>
</dbReference>
<dbReference type="GO" id="GO:0016829">
    <property type="term" value="F:lyase activity"/>
    <property type="evidence" value="ECO:0007669"/>
    <property type="project" value="UniProtKB-KW"/>
</dbReference>
<evidence type="ECO:0000256" key="1">
    <source>
        <dbReference type="ARBA" id="ARBA00008136"/>
    </source>
</evidence>
<dbReference type="Proteomes" id="UP001139411">
    <property type="component" value="Unassembled WGS sequence"/>
</dbReference>
<comment type="similarity">
    <text evidence="1 8">Belongs to the SOS response-associated peptidase family.</text>
</comment>
<dbReference type="GO" id="GO:0006508">
    <property type="term" value="P:proteolysis"/>
    <property type="evidence" value="ECO:0007669"/>
    <property type="project" value="UniProtKB-KW"/>
</dbReference>
<evidence type="ECO:0000256" key="5">
    <source>
        <dbReference type="ARBA" id="ARBA00023124"/>
    </source>
</evidence>
<keyword evidence="4 8" id="KW-0378">Hydrolase</keyword>
<protein>
    <recommendedName>
        <fullName evidence="8">Abasic site processing protein</fullName>
        <ecNumber evidence="8">3.4.-.-</ecNumber>
    </recommendedName>
</protein>
<dbReference type="PANTHER" id="PTHR13604:SF0">
    <property type="entry name" value="ABASIC SITE PROCESSING PROTEIN HMCES"/>
    <property type="match status" value="1"/>
</dbReference>
<comment type="caution">
    <text evidence="9">The sequence shown here is derived from an EMBL/GenBank/DDBJ whole genome shotgun (WGS) entry which is preliminary data.</text>
</comment>
<dbReference type="InterPro" id="IPR036590">
    <property type="entry name" value="SRAP-like"/>
</dbReference>
<evidence type="ECO:0000256" key="6">
    <source>
        <dbReference type="ARBA" id="ARBA00023125"/>
    </source>
</evidence>
<keyword evidence="3" id="KW-0227">DNA damage</keyword>
<evidence type="ECO:0000313" key="9">
    <source>
        <dbReference type="EMBL" id="MCF2496760.1"/>
    </source>
</evidence>
<evidence type="ECO:0000256" key="2">
    <source>
        <dbReference type="ARBA" id="ARBA00022670"/>
    </source>
</evidence>
<accession>A0A9X1Q8D1</accession>
<evidence type="ECO:0000256" key="8">
    <source>
        <dbReference type="RuleBase" id="RU364100"/>
    </source>
</evidence>
<evidence type="ECO:0000256" key="3">
    <source>
        <dbReference type="ARBA" id="ARBA00022763"/>
    </source>
</evidence>
<organism evidence="9 10">
    <name type="scientific">Dyadobacter chenhuakuii</name>
    <dbReference type="NCBI Taxonomy" id="2909339"/>
    <lineage>
        <taxon>Bacteria</taxon>
        <taxon>Pseudomonadati</taxon>
        <taxon>Bacteroidota</taxon>
        <taxon>Cytophagia</taxon>
        <taxon>Cytophagales</taxon>
        <taxon>Spirosomataceae</taxon>
        <taxon>Dyadobacter</taxon>
    </lineage>
</organism>
<dbReference type="Pfam" id="PF02586">
    <property type="entry name" value="SRAP"/>
    <property type="match status" value="1"/>
</dbReference>
<evidence type="ECO:0000256" key="7">
    <source>
        <dbReference type="ARBA" id="ARBA00023239"/>
    </source>
</evidence>
<name>A0A9X1Q8D1_9BACT</name>
<keyword evidence="7" id="KW-0456">Lyase</keyword>
<evidence type="ECO:0000256" key="4">
    <source>
        <dbReference type="ARBA" id="ARBA00022801"/>
    </source>
</evidence>